<evidence type="ECO:0000313" key="3">
    <source>
        <dbReference type="Proteomes" id="UP000541558"/>
    </source>
</evidence>
<evidence type="ECO:0000256" key="1">
    <source>
        <dbReference type="SAM" id="MobiDB-lite"/>
    </source>
</evidence>
<feature type="region of interest" description="Disordered" evidence="1">
    <location>
        <begin position="196"/>
        <end position="220"/>
    </location>
</feature>
<gene>
    <name evidence="2" type="ORF">D9611_009190</name>
</gene>
<reference evidence="2 3" key="1">
    <citation type="journal article" date="2020" name="ISME J.">
        <title>Uncovering the hidden diversity of litter-decomposition mechanisms in mushroom-forming fungi.</title>
        <authorList>
            <person name="Floudas D."/>
            <person name="Bentzer J."/>
            <person name="Ahren D."/>
            <person name="Johansson T."/>
            <person name="Persson P."/>
            <person name="Tunlid A."/>
        </authorList>
    </citation>
    <scope>NUCLEOTIDE SEQUENCE [LARGE SCALE GENOMIC DNA]</scope>
    <source>
        <strain evidence="2 3">CBS 175.51</strain>
    </source>
</reference>
<protein>
    <submittedName>
        <fullName evidence="2">Uncharacterized protein</fullName>
    </submittedName>
</protein>
<dbReference type="EMBL" id="JAACJK010000006">
    <property type="protein sequence ID" value="KAF5339778.1"/>
    <property type="molecule type" value="Genomic_DNA"/>
</dbReference>
<name>A0A8H5FKJ3_9AGAR</name>
<comment type="caution">
    <text evidence="2">The sequence shown here is derived from an EMBL/GenBank/DDBJ whole genome shotgun (WGS) entry which is preliminary data.</text>
</comment>
<accession>A0A8H5FKJ3</accession>
<dbReference type="OrthoDB" id="10348612at2759"/>
<dbReference type="AlphaFoldDB" id="A0A8H5FKJ3"/>
<sequence length="476" mass="53147">MEPIPGLTIGVIEDWGSYAPSLTGFSPPPQTPDLADRNVEESFECVNNLQPEGKITNCYVLSEAPSSGIVVDARRLLPIPLIPCGMEAVMGDCTQDRDEENGDRYVIDAERIVFSNPAWSSAEKRGMKKVLSHMPTRKRGDDSDDDDDDVEFEHQFVDMVIMGEGRHSLNMEPASEDHFATVLVIHPSQRRCATITATHGRRKSEHRLEDNPRANSSNRLQALGSRTLDPVKPTFAPYFVALYTGLNSVTIDTTDSLCILRYHIFPGQNTSIPALSNIVGPHKALATAFAAWAYCIANNLSPPGTPERCLIYHLSEAYTGDTRASFMTNRKDEAILGHFGPLAKYYGFSLVFAHVDIRRKSQWAQYRELRKYDVQYRVGDWRMGVHGPVETETAWVLAGVDGKPIHDDPLIAYLDEQVRGNGWFLNNHLHLEDDTGRKLEVIDQGLYSDTLKLTSRKRASFLIVSPPPVEVPIALN</sequence>
<dbReference type="Proteomes" id="UP000541558">
    <property type="component" value="Unassembled WGS sequence"/>
</dbReference>
<feature type="region of interest" description="Disordered" evidence="1">
    <location>
        <begin position="130"/>
        <end position="149"/>
    </location>
</feature>
<keyword evidence="3" id="KW-1185">Reference proteome</keyword>
<organism evidence="2 3">
    <name type="scientific">Ephemerocybe angulata</name>
    <dbReference type="NCBI Taxonomy" id="980116"/>
    <lineage>
        <taxon>Eukaryota</taxon>
        <taxon>Fungi</taxon>
        <taxon>Dikarya</taxon>
        <taxon>Basidiomycota</taxon>
        <taxon>Agaricomycotina</taxon>
        <taxon>Agaricomycetes</taxon>
        <taxon>Agaricomycetidae</taxon>
        <taxon>Agaricales</taxon>
        <taxon>Agaricineae</taxon>
        <taxon>Psathyrellaceae</taxon>
        <taxon>Ephemerocybe</taxon>
    </lineage>
</organism>
<proteinExistence type="predicted"/>
<evidence type="ECO:0000313" key="2">
    <source>
        <dbReference type="EMBL" id="KAF5339778.1"/>
    </source>
</evidence>